<dbReference type="RefSeq" id="XP_051237790.1">
    <property type="nucleotide sequence ID" value="XM_051381830.1"/>
</dbReference>
<dbReference type="CTD" id="103175088"/>
<evidence type="ECO:0000259" key="2">
    <source>
        <dbReference type="Pfam" id="PF15057"/>
    </source>
</evidence>
<dbReference type="Gene3D" id="2.30.30.140">
    <property type="match status" value="1"/>
</dbReference>
<feature type="domain" description="DUF4537" evidence="2">
    <location>
        <begin position="283"/>
        <end position="418"/>
    </location>
</feature>
<dbReference type="SUPFAM" id="SSF53300">
    <property type="entry name" value="vWA-like"/>
    <property type="match status" value="1"/>
</dbReference>
<reference evidence="3" key="1">
    <citation type="submission" date="2025-08" db="UniProtKB">
        <authorList>
            <consortium name="Ensembl"/>
        </authorList>
    </citation>
    <scope>IDENTIFICATION</scope>
</reference>
<dbReference type="AlphaFoldDB" id="A0A8C4F7Y1"/>
<dbReference type="PANTHER" id="PTHR14343:SF3">
    <property type="entry name" value="SIMILAR TO PREDICTED GENE ICRFP703B1614Q5.5"/>
    <property type="match status" value="1"/>
</dbReference>
<dbReference type="OMA" id="PYISHGR"/>
<protein>
    <submittedName>
        <fullName evidence="3">Si:dkey-8l13.5</fullName>
    </submittedName>
</protein>
<dbReference type="OrthoDB" id="6241467at2759"/>
<dbReference type="PANTHER" id="PTHR14343">
    <property type="entry name" value="VWFA DOMAIN-CONTAINING PROTEIN"/>
    <property type="match status" value="1"/>
</dbReference>
<reference evidence="3" key="2">
    <citation type="submission" date="2025-09" db="UniProtKB">
        <authorList>
            <consortium name="Ensembl"/>
        </authorList>
    </citation>
    <scope>IDENTIFICATION</scope>
</reference>
<dbReference type="Pfam" id="PF15057">
    <property type="entry name" value="DUF4537"/>
    <property type="match status" value="1"/>
</dbReference>
<gene>
    <name evidence="3" type="primary">cunh11orf16</name>
</gene>
<dbReference type="InterPro" id="IPR036465">
    <property type="entry name" value="vWFA_dom_sf"/>
</dbReference>
<feature type="compositionally biased region" description="Basic and acidic residues" evidence="1">
    <location>
        <begin position="480"/>
        <end position="497"/>
    </location>
</feature>
<evidence type="ECO:0000313" key="3">
    <source>
        <dbReference type="Ensembl" id="ENSDLAP00005027472.1"/>
    </source>
</evidence>
<dbReference type="Proteomes" id="UP000694389">
    <property type="component" value="Unassembled WGS sequence"/>
</dbReference>
<evidence type="ECO:0000313" key="4">
    <source>
        <dbReference type="Proteomes" id="UP000694389"/>
    </source>
</evidence>
<proteinExistence type="predicted"/>
<feature type="region of interest" description="Disordered" evidence="1">
    <location>
        <begin position="480"/>
        <end position="558"/>
    </location>
</feature>
<dbReference type="InterPro" id="IPR032770">
    <property type="entry name" value="DUF4537"/>
</dbReference>
<accession>A0A8C4F7Y1</accession>
<name>A0A8C4F7Y1_DICLA</name>
<keyword evidence="4" id="KW-1185">Reference proteome</keyword>
<dbReference type="GeneID" id="127352933"/>
<dbReference type="Ensembl" id="ENSDLAT00005029303.2">
    <property type="protein sequence ID" value="ENSDLAP00005027472.1"/>
    <property type="gene ID" value="ENSDLAG00005012346.2"/>
</dbReference>
<dbReference type="GeneTree" id="ENSGT00390000012348"/>
<evidence type="ECO:0000256" key="1">
    <source>
        <dbReference type="SAM" id="MobiDB-lite"/>
    </source>
</evidence>
<organism evidence="3 4">
    <name type="scientific">Dicentrarchus labrax</name>
    <name type="common">European seabass</name>
    <name type="synonym">Morone labrax</name>
    <dbReference type="NCBI Taxonomy" id="13489"/>
    <lineage>
        <taxon>Eukaryota</taxon>
        <taxon>Metazoa</taxon>
        <taxon>Chordata</taxon>
        <taxon>Craniata</taxon>
        <taxon>Vertebrata</taxon>
        <taxon>Euteleostomi</taxon>
        <taxon>Actinopterygii</taxon>
        <taxon>Neopterygii</taxon>
        <taxon>Teleostei</taxon>
        <taxon>Neoteleostei</taxon>
        <taxon>Acanthomorphata</taxon>
        <taxon>Eupercaria</taxon>
        <taxon>Moronidae</taxon>
        <taxon>Dicentrarchus</taxon>
    </lineage>
</organism>
<sequence length="623" mass="68215">METNINSEERLSSAADSIKTSGMTSRQTVASEAALIPLFLGKQRCNITFVVDSSENMRAVLGSMKRLLIQTLLTKASFRDSLFNIMSFSGQLTCWSHHMLPCAPDTVYTALSWIHCISCSPGRDLLVALCTAFTDPACHAIHLLCTDLPDHPEAVLTSLPAMAAGRPVNVFYLQDSGGQLDSNTRDYLQCLTQATGGSCYVIPVGLNGVLEKVIPLCVHHLQSSVPTFSPLKCYCPSTSVLMPHNPHNTSSPLLRCSLGNPLHPITACMLSGQTLSPEFFPGCRVLARRELDGFYYLGTVIQQVQSRRGVWVVEFDHSGRASLGGVSSQRQLVCSLDMVNRTRAHTHCLVPGDPVLSPWEPDLRRYGPGKVMAATEHREGFGVDGVTSLRVLMWNSCVSLVPGNLVLPLSASHHDRIVRELQIPTSTPSRCCSWLGARSSSCTPQLFSSDRCPSSSCCPSVTNHWPYMFPPSCTSSFGRRDGFEKAEQDTDVRKSDPEVPSSSSSSSSLSEDETRATFPPAVKLRNKEQRPPWRYWRRTGSEPQHRQPGSAVARRTSQPVRLSFPVPQISASPNHSSVFQSLPGAKGRRANIRDVFGTTNFKPRPPVGRQAFSANNATCTMHS</sequence>